<evidence type="ECO:0000313" key="5">
    <source>
        <dbReference type="Proteomes" id="UP001501867"/>
    </source>
</evidence>
<dbReference type="EMBL" id="BAAABV010000015">
    <property type="protein sequence ID" value="GAA0286128.1"/>
    <property type="molecule type" value="Genomic_DNA"/>
</dbReference>
<dbReference type="Proteomes" id="UP001501867">
    <property type="component" value="Unassembled WGS sequence"/>
</dbReference>
<dbReference type="InterPro" id="IPR036291">
    <property type="entry name" value="NAD(P)-bd_dom_sf"/>
</dbReference>
<dbReference type="Gene3D" id="3.30.200.20">
    <property type="entry name" value="Phosphorylase Kinase, domain 1"/>
    <property type="match status" value="1"/>
</dbReference>
<evidence type="ECO:0000256" key="1">
    <source>
        <dbReference type="ARBA" id="ARBA00023027"/>
    </source>
</evidence>
<feature type="compositionally biased region" description="Polar residues" evidence="2">
    <location>
        <begin position="163"/>
        <end position="175"/>
    </location>
</feature>
<dbReference type="InterPro" id="IPR002575">
    <property type="entry name" value="Aminoglycoside_PTrfase"/>
</dbReference>
<sequence length="470" mass="52190">MVILQLRAGGQQARIGEETLPMSCGCVGQETTGFGGLAKAMRTVPVVLDIAERAARLAAPGAWIGIETRALPSYHLRYFYCHDTRCEQVAAIESELLRMYADPTRSKKSKLLEERGAPARRRRTQQRDPAVPLRRGCHRGDLRRGHDGRPPPIDRGRKGHRQAGTTDQGSDTRSMTMHDDEIVIEDEAVRELIATQFPEWKALEVRRLTSSGTVNAIFRVGHELAARFPLQPLDTEVCRETLRREARASQRFAEHCPVAAPRPVALGDPGGGYPLPWSVQTWVPGEVATAGFGGSPDFARDLAGLLKALRTADTEGRTFQGENRGGHLPDHDEWVELCFEKSEGLLDVPPLRRLWSHFRELPDKPGDVMTHGDLTPHNVLVEGGRLAGVLDSGDFAPADPALDVIAAWHLLDDPSRAVFREELGCDDLEWERSKAWAFQQCMGAIWYYIDTNPAMYEMGRTTLARIVSNS</sequence>
<dbReference type="Pfam" id="PF01636">
    <property type="entry name" value="APH"/>
    <property type="match status" value="1"/>
</dbReference>
<dbReference type="Gene3D" id="3.90.1200.10">
    <property type="match status" value="1"/>
</dbReference>
<dbReference type="InterPro" id="IPR051678">
    <property type="entry name" value="AGP_Transferase"/>
</dbReference>
<evidence type="ECO:0000313" key="4">
    <source>
        <dbReference type="EMBL" id="GAA0286128.1"/>
    </source>
</evidence>
<dbReference type="InterPro" id="IPR011009">
    <property type="entry name" value="Kinase-like_dom_sf"/>
</dbReference>
<evidence type="ECO:0000259" key="3">
    <source>
        <dbReference type="Pfam" id="PF01636"/>
    </source>
</evidence>
<keyword evidence="1" id="KW-0520">NAD</keyword>
<name>A0ABP3F1G8_9ACTN</name>
<dbReference type="PRINTS" id="PR00732">
    <property type="entry name" value="GLHYDRLASE4"/>
</dbReference>
<feature type="compositionally biased region" description="Basic and acidic residues" evidence="2">
    <location>
        <begin position="138"/>
        <end position="156"/>
    </location>
</feature>
<proteinExistence type="predicted"/>
<feature type="domain" description="Aminoglycoside phosphotransferase" evidence="3">
    <location>
        <begin position="237"/>
        <end position="432"/>
    </location>
</feature>
<accession>A0ABP3F1G8</accession>
<dbReference type="InterPro" id="IPR001088">
    <property type="entry name" value="Glyco_hydro_4"/>
</dbReference>
<dbReference type="SUPFAM" id="SSF51735">
    <property type="entry name" value="NAD(P)-binding Rossmann-fold domains"/>
    <property type="match status" value="1"/>
</dbReference>
<dbReference type="SUPFAM" id="SSF56112">
    <property type="entry name" value="Protein kinase-like (PK-like)"/>
    <property type="match status" value="1"/>
</dbReference>
<organism evidence="4 5">
    <name type="scientific">Streptomyces polychromogenes</name>
    <dbReference type="NCBI Taxonomy" id="67342"/>
    <lineage>
        <taxon>Bacteria</taxon>
        <taxon>Bacillati</taxon>
        <taxon>Actinomycetota</taxon>
        <taxon>Actinomycetes</taxon>
        <taxon>Kitasatosporales</taxon>
        <taxon>Streptomycetaceae</taxon>
        <taxon>Streptomyces</taxon>
    </lineage>
</organism>
<comment type="caution">
    <text evidence="4">The sequence shown here is derived from an EMBL/GenBank/DDBJ whole genome shotgun (WGS) entry which is preliminary data.</text>
</comment>
<dbReference type="InterPro" id="IPR053715">
    <property type="entry name" value="GH4_Enzyme_sf"/>
</dbReference>
<dbReference type="PANTHER" id="PTHR21310">
    <property type="entry name" value="AMINOGLYCOSIDE PHOSPHOTRANSFERASE-RELATED-RELATED"/>
    <property type="match status" value="1"/>
</dbReference>
<dbReference type="CDD" id="cd05155">
    <property type="entry name" value="APH_ChoK_like_1"/>
    <property type="match status" value="1"/>
</dbReference>
<feature type="region of interest" description="Disordered" evidence="2">
    <location>
        <begin position="107"/>
        <end position="177"/>
    </location>
</feature>
<dbReference type="Pfam" id="PF02056">
    <property type="entry name" value="Glyco_hydro_4"/>
    <property type="match status" value="1"/>
</dbReference>
<dbReference type="PANTHER" id="PTHR21310:SF42">
    <property type="entry name" value="BIFUNCTIONAL AAC_APH"/>
    <property type="match status" value="1"/>
</dbReference>
<gene>
    <name evidence="4" type="ORF">GCM10010302_25510</name>
</gene>
<protein>
    <recommendedName>
        <fullName evidence="3">Aminoglycoside phosphotransferase domain-containing protein</fullName>
    </recommendedName>
</protein>
<reference evidence="5" key="1">
    <citation type="journal article" date="2019" name="Int. J. Syst. Evol. Microbiol.">
        <title>The Global Catalogue of Microorganisms (GCM) 10K type strain sequencing project: providing services to taxonomists for standard genome sequencing and annotation.</title>
        <authorList>
            <consortium name="The Broad Institute Genomics Platform"/>
            <consortium name="The Broad Institute Genome Sequencing Center for Infectious Disease"/>
            <person name="Wu L."/>
            <person name="Ma J."/>
        </authorList>
    </citation>
    <scope>NUCLEOTIDE SEQUENCE [LARGE SCALE GENOMIC DNA]</scope>
    <source>
        <strain evidence="5">JCM 4505</strain>
    </source>
</reference>
<dbReference type="Gene3D" id="3.90.1820.10">
    <property type="entry name" value="AglA-like glucosidase"/>
    <property type="match status" value="1"/>
</dbReference>
<keyword evidence="5" id="KW-1185">Reference proteome</keyword>
<evidence type="ECO:0000256" key="2">
    <source>
        <dbReference type="SAM" id="MobiDB-lite"/>
    </source>
</evidence>